<accession>A0A4Q2V397</accession>
<dbReference type="Proteomes" id="UP000290540">
    <property type="component" value="Unassembled WGS sequence"/>
</dbReference>
<dbReference type="AlphaFoldDB" id="A0A4Q2V397"/>
<reference evidence="2 3" key="1">
    <citation type="submission" date="2016-12" db="EMBL/GenBank/DDBJ databases">
        <title>Draft genome sequence of Fusarium oxysporum causing rot on Narcissus.</title>
        <authorList>
            <person name="Armitage A.D."/>
            <person name="Taylor A."/>
            <person name="Clarkson J.P."/>
            <person name="Harrison R.J."/>
            <person name="Jackson A.C."/>
        </authorList>
    </citation>
    <scope>NUCLEOTIDE SEQUENCE [LARGE SCALE GENOMIC DNA]</scope>
    <source>
        <strain evidence="2 3">N139</strain>
    </source>
</reference>
<sequence length="136" mass="14603">MRCNGNTTNVCGGKDAIEVFSEDSDDQLLPVEYGSLGCYVWEEVPPVRGLDQTKNTIQSDDDMSPHACASACTIQMKADFWALLGGNSCTCGMEIAPGAKKASMDECNTPCTDGLGENCGGTWKAEVFTNKKKYVN</sequence>
<feature type="domain" description="WSC" evidence="1">
    <location>
        <begin position="32"/>
        <end position="131"/>
    </location>
</feature>
<evidence type="ECO:0000313" key="3">
    <source>
        <dbReference type="Proteomes" id="UP000290540"/>
    </source>
</evidence>
<gene>
    <name evidence="2" type="ORF">BFJ63_vAg16416</name>
</gene>
<comment type="caution">
    <text evidence="2">The sequence shown here is derived from an EMBL/GenBank/DDBJ whole genome shotgun (WGS) entry which is preliminary data.</text>
</comment>
<name>A0A4Q2V397_FUSOX</name>
<proteinExistence type="predicted"/>
<evidence type="ECO:0000259" key="1">
    <source>
        <dbReference type="PROSITE" id="PS51212"/>
    </source>
</evidence>
<evidence type="ECO:0000313" key="2">
    <source>
        <dbReference type="EMBL" id="RYC80690.1"/>
    </source>
</evidence>
<dbReference type="EMBL" id="MQTW01000333">
    <property type="protein sequence ID" value="RYC80690.1"/>
    <property type="molecule type" value="Genomic_DNA"/>
</dbReference>
<dbReference type="Pfam" id="PF01822">
    <property type="entry name" value="WSC"/>
    <property type="match status" value="1"/>
</dbReference>
<dbReference type="InterPro" id="IPR002889">
    <property type="entry name" value="WSC_carb-bd"/>
</dbReference>
<organism evidence="2 3">
    <name type="scientific">Fusarium oxysporum f. sp. narcissi</name>
    <dbReference type="NCBI Taxonomy" id="451672"/>
    <lineage>
        <taxon>Eukaryota</taxon>
        <taxon>Fungi</taxon>
        <taxon>Dikarya</taxon>
        <taxon>Ascomycota</taxon>
        <taxon>Pezizomycotina</taxon>
        <taxon>Sordariomycetes</taxon>
        <taxon>Hypocreomycetidae</taxon>
        <taxon>Hypocreales</taxon>
        <taxon>Nectriaceae</taxon>
        <taxon>Fusarium</taxon>
        <taxon>Fusarium oxysporum species complex</taxon>
    </lineage>
</organism>
<protein>
    <recommendedName>
        <fullName evidence="1">WSC domain-containing protein</fullName>
    </recommendedName>
</protein>
<dbReference type="PROSITE" id="PS51212">
    <property type="entry name" value="WSC"/>
    <property type="match status" value="1"/>
</dbReference>